<dbReference type="GO" id="GO:0016020">
    <property type="term" value="C:membrane"/>
    <property type="evidence" value="ECO:0007669"/>
    <property type="project" value="UniProtKB-SubCell"/>
</dbReference>
<dbReference type="Pfam" id="PF08507">
    <property type="entry name" value="COPI_assoc"/>
    <property type="match status" value="1"/>
</dbReference>
<dbReference type="PANTHER" id="PTHR28128">
    <property type="entry name" value="GOLGI APPARATUS MEMBRANE PROTEIN TVP15"/>
    <property type="match status" value="1"/>
</dbReference>
<gene>
    <name evidence="6" type="ORF">FOL47_003928</name>
</gene>
<keyword evidence="3 5" id="KW-1133">Transmembrane helix</keyword>
<name>A0A7J6M6E7_PERCH</name>
<evidence type="ECO:0000256" key="2">
    <source>
        <dbReference type="ARBA" id="ARBA00022692"/>
    </source>
</evidence>
<dbReference type="InterPro" id="IPR013714">
    <property type="entry name" value="Golgi_TVP15"/>
</dbReference>
<comment type="caution">
    <text evidence="6">The sequence shown here is derived from an EMBL/GenBank/DDBJ whole genome shotgun (WGS) entry which is preliminary data.</text>
</comment>
<evidence type="ECO:0000313" key="7">
    <source>
        <dbReference type="Proteomes" id="UP000591131"/>
    </source>
</evidence>
<dbReference type="AlphaFoldDB" id="A0A7J6M6E7"/>
<feature type="transmembrane region" description="Helical" evidence="5">
    <location>
        <begin position="125"/>
        <end position="152"/>
    </location>
</feature>
<accession>A0A7J6M6E7</accession>
<dbReference type="PANTHER" id="PTHR28128:SF1">
    <property type="entry name" value="GOLGI APPARATUS MEMBRANE PROTEIN TVP15"/>
    <property type="match status" value="1"/>
</dbReference>
<dbReference type="EMBL" id="JAAPAO010000227">
    <property type="protein sequence ID" value="KAF4666750.1"/>
    <property type="molecule type" value="Genomic_DNA"/>
</dbReference>
<organism evidence="6 7">
    <name type="scientific">Perkinsus chesapeaki</name>
    <name type="common">Clam parasite</name>
    <name type="synonym">Perkinsus andrewsi</name>
    <dbReference type="NCBI Taxonomy" id="330153"/>
    <lineage>
        <taxon>Eukaryota</taxon>
        <taxon>Sar</taxon>
        <taxon>Alveolata</taxon>
        <taxon>Perkinsozoa</taxon>
        <taxon>Perkinsea</taxon>
        <taxon>Perkinsida</taxon>
        <taxon>Perkinsidae</taxon>
        <taxon>Perkinsus</taxon>
    </lineage>
</organism>
<protein>
    <recommendedName>
        <fullName evidence="8">MARVEL domain-containing protein</fullName>
    </recommendedName>
</protein>
<keyword evidence="4 5" id="KW-0472">Membrane</keyword>
<feature type="transmembrane region" description="Helical" evidence="5">
    <location>
        <begin position="73"/>
        <end position="94"/>
    </location>
</feature>
<reference evidence="6 7" key="1">
    <citation type="submission" date="2020-04" db="EMBL/GenBank/DDBJ databases">
        <title>Perkinsus chesapeaki whole genome sequence.</title>
        <authorList>
            <person name="Bogema D.R."/>
        </authorList>
    </citation>
    <scope>NUCLEOTIDE SEQUENCE [LARGE SCALE GENOMIC DNA]</scope>
    <source>
        <strain evidence="6">ATCC PRA-425</strain>
    </source>
</reference>
<evidence type="ECO:0000256" key="5">
    <source>
        <dbReference type="SAM" id="Phobius"/>
    </source>
</evidence>
<feature type="transmembrane region" description="Helical" evidence="5">
    <location>
        <begin position="39"/>
        <end position="61"/>
    </location>
</feature>
<sequence length="177" mass="19286">MTAVTETPEDDTKLNLTFKEKVCSSFVDPTPHSNTFTRVVGIVAAITAFVAAIFAFVFSIVSASHVPLYRTPINYCVIVFLILTSALMLVLEIFPGSGASKNIIEDANFLGDFFGRGWLYLSLGLFYLCSGHVICIIVGIYLLVVGVIFVTLGAIQHEQARHADEDAVHRKSAVIDV</sequence>
<evidence type="ECO:0000256" key="1">
    <source>
        <dbReference type="ARBA" id="ARBA00004141"/>
    </source>
</evidence>
<evidence type="ECO:0000313" key="6">
    <source>
        <dbReference type="EMBL" id="KAF4666750.1"/>
    </source>
</evidence>
<keyword evidence="2 5" id="KW-0812">Transmembrane</keyword>
<evidence type="ECO:0000256" key="3">
    <source>
        <dbReference type="ARBA" id="ARBA00022989"/>
    </source>
</evidence>
<dbReference type="Proteomes" id="UP000591131">
    <property type="component" value="Unassembled WGS sequence"/>
</dbReference>
<proteinExistence type="predicted"/>
<dbReference type="OrthoDB" id="471756at2759"/>
<comment type="subcellular location">
    <subcellularLocation>
        <location evidence="1">Membrane</location>
        <topology evidence="1">Multi-pass membrane protein</topology>
    </subcellularLocation>
</comment>
<evidence type="ECO:0000256" key="4">
    <source>
        <dbReference type="ARBA" id="ARBA00023136"/>
    </source>
</evidence>
<keyword evidence="7" id="KW-1185">Reference proteome</keyword>
<evidence type="ECO:0008006" key="8">
    <source>
        <dbReference type="Google" id="ProtNLM"/>
    </source>
</evidence>